<sequence>MFVAVCKWKETATKKMRDHYLEQFLVKDTQHIKTINYLSILPNFHVYWCKICCTFFEKSWSLVQHLTDKASLRQKSDSSVAHYEALEALSGTISGFDLGLTNLTKMQSDVTSLLTKRIQFRMSKEDEILFRVFANLNYFPEDFDCSDAMKSLELYD</sequence>
<organism evidence="1 2">
    <name type="scientific">Cichlidogyrus casuarinus</name>
    <dbReference type="NCBI Taxonomy" id="1844966"/>
    <lineage>
        <taxon>Eukaryota</taxon>
        <taxon>Metazoa</taxon>
        <taxon>Spiralia</taxon>
        <taxon>Lophotrochozoa</taxon>
        <taxon>Platyhelminthes</taxon>
        <taxon>Monogenea</taxon>
        <taxon>Monopisthocotylea</taxon>
        <taxon>Dactylogyridea</taxon>
        <taxon>Ancyrocephalidae</taxon>
        <taxon>Cichlidogyrus</taxon>
    </lineage>
</organism>
<name>A0ABD2PID5_9PLAT</name>
<dbReference type="EMBL" id="JBJKFK010008452">
    <property type="protein sequence ID" value="KAL3307064.1"/>
    <property type="molecule type" value="Genomic_DNA"/>
</dbReference>
<keyword evidence="2" id="KW-1185">Reference proteome</keyword>
<evidence type="ECO:0008006" key="3">
    <source>
        <dbReference type="Google" id="ProtNLM"/>
    </source>
</evidence>
<proteinExistence type="predicted"/>
<comment type="caution">
    <text evidence="1">The sequence shown here is derived from an EMBL/GenBank/DDBJ whole genome shotgun (WGS) entry which is preliminary data.</text>
</comment>
<gene>
    <name evidence="1" type="ORF">Ciccas_014432</name>
</gene>
<dbReference type="AlphaFoldDB" id="A0ABD2PID5"/>
<evidence type="ECO:0000313" key="2">
    <source>
        <dbReference type="Proteomes" id="UP001626550"/>
    </source>
</evidence>
<reference evidence="1 2" key="1">
    <citation type="submission" date="2024-11" db="EMBL/GenBank/DDBJ databases">
        <title>Adaptive evolution of stress response genes in parasites aligns with host niche diversity.</title>
        <authorList>
            <person name="Hahn C."/>
            <person name="Resl P."/>
        </authorList>
    </citation>
    <scope>NUCLEOTIDE SEQUENCE [LARGE SCALE GENOMIC DNA]</scope>
    <source>
        <strain evidence="1">EGGRZ-B1_66</strain>
        <tissue evidence="1">Body</tissue>
    </source>
</reference>
<protein>
    <recommendedName>
        <fullName evidence="3">C2H2-type domain-containing protein</fullName>
    </recommendedName>
</protein>
<accession>A0ABD2PID5</accession>
<dbReference type="Proteomes" id="UP001626550">
    <property type="component" value="Unassembled WGS sequence"/>
</dbReference>
<evidence type="ECO:0000313" key="1">
    <source>
        <dbReference type="EMBL" id="KAL3307064.1"/>
    </source>
</evidence>